<name>A0A378X329_9NOCA</name>
<evidence type="ECO:0000256" key="2">
    <source>
        <dbReference type="ARBA" id="ARBA00023157"/>
    </source>
</evidence>
<dbReference type="AlphaFoldDB" id="A0A378X329"/>
<dbReference type="CDD" id="cd02947">
    <property type="entry name" value="TRX_family"/>
    <property type="match status" value="1"/>
</dbReference>
<evidence type="ECO:0000259" key="4">
    <source>
        <dbReference type="PROSITE" id="PS51352"/>
    </source>
</evidence>
<organism evidence="5 6">
    <name type="scientific">Nocardia africana</name>
    <dbReference type="NCBI Taxonomy" id="134964"/>
    <lineage>
        <taxon>Bacteria</taxon>
        <taxon>Bacillati</taxon>
        <taxon>Actinomycetota</taxon>
        <taxon>Actinomycetes</taxon>
        <taxon>Mycobacteriales</taxon>
        <taxon>Nocardiaceae</taxon>
        <taxon>Nocardia</taxon>
    </lineage>
</organism>
<dbReference type="SUPFAM" id="SSF52833">
    <property type="entry name" value="Thioredoxin-like"/>
    <property type="match status" value="1"/>
</dbReference>
<dbReference type="GO" id="GO:0005829">
    <property type="term" value="C:cytosol"/>
    <property type="evidence" value="ECO:0007669"/>
    <property type="project" value="TreeGrafter"/>
</dbReference>
<evidence type="ECO:0000256" key="3">
    <source>
        <dbReference type="SAM" id="MobiDB-lite"/>
    </source>
</evidence>
<feature type="domain" description="Thioredoxin" evidence="4">
    <location>
        <begin position="3"/>
        <end position="113"/>
    </location>
</feature>
<dbReference type="Gene3D" id="3.40.30.10">
    <property type="entry name" value="Glutaredoxin"/>
    <property type="match status" value="1"/>
</dbReference>
<evidence type="ECO:0000256" key="1">
    <source>
        <dbReference type="ARBA" id="ARBA00003318"/>
    </source>
</evidence>
<dbReference type="InterPro" id="IPR013766">
    <property type="entry name" value="Thioredoxin_domain"/>
</dbReference>
<dbReference type="GO" id="GO:0015035">
    <property type="term" value="F:protein-disulfide reductase activity"/>
    <property type="evidence" value="ECO:0007669"/>
    <property type="project" value="TreeGrafter"/>
</dbReference>
<dbReference type="PROSITE" id="PS00194">
    <property type="entry name" value="THIOREDOXIN_1"/>
    <property type="match status" value="1"/>
</dbReference>
<accession>A0A378X329</accession>
<dbReference type="InterPro" id="IPR036249">
    <property type="entry name" value="Thioredoxin-like_sf"/>
</dbReference>
<dbReference type="Pfam" id="PF00085">
    <property type="entry name" value="Thioredoxin"/>
    <property type="match status" value="1"/>
</dbReference>
<feature type="compositionally biased region" description="Low complexity" evidence="3">
    <location>
        <begin position="128"/>
        <end position="147"/>
    </location>
</feature>
<dbReference type="PRINTS" id="PR00421">
    <property type="entry name" value="THIOREDOXIN"/>
</dbReference>
<dbReference type="PROSITE" id="PS51352">
    <property type="entry name" value="THIOREDOXIN_2"/>
    <property type="match status" value="1"/>
</dbReference>
<protein>
    <submittedName>
        <fullName evidence="5">Thioredoxin</fullName>
    </submittedName>
</protein>
<evidence type="ECO:0000313" key="5">
    <source>
        <dbReference type="EMBL" id="SUA47051.1"/>
    </source>
</evidence>
<feature type="region of interest" description="Disordered" evidence="3">
    <location>
        <begin position="127"/>
        <end position="157"/>
    </location>
</feature>
<dbReference type="InterPro" id="IPR017937">
    <property type="entry name" value="Thioredoxin_CS"/>
</dbReference>
<evidence type="ECO:0000313" key="6">
    <source>
        <dbReference type="Proteomes" id="UP000255082"/>
    </source>
</evidence>
<dbReference type="Proteomes" id="UP000255082">
    <property type="component" value="Unassembled WGS sequence"/>
</dbReference>
<sequence>MADAGRKHMPTQPLTQQNFEQVIATHAIVLVDFWASWCGWCTRFAPIFADSAAAHPEIVHATVDTEAEPALTAAAQITSLPTLVAFREGLLVYSHPGFQTAAQLEEVIQQIRWLDMDEMRRELGVQTPAATAPAPPMARAGAATGRPSYGWPGLSPG</sequence>
<dbReference type="EMBL" id="UGRU01000001">
    <property type="protein sequence ID" value="SUA47051.1"/>
    <property type="molecule type" value="Genomic_DNA"/>
</dbReference>
<dbReference type="PANTHER" id="PTHR45663:SF40">
    <property type="entry name" value="THIOREDOXIN 2"/>
    <property type="match status" value="1"/>
</dbReference>
<comment type="function">
    <text evidence="1">Participates in various redox reactions through the reversible oxidation of its active center dithiol to a disulfide and catalyzes dithiol-disulfide exchange reactions.</text>
</comment>
<keyword evidence="2" id="KW-1015">Disulfide bond</keyword>
<gene>
    <name evidence="5" type="primary">trxA_3</name>
    <name evidence="5" type="ORF">NCTC13184_05585</name>
</gene>
<dbReference type="PANTHER" id="PTHR45663">
    <property type="entry name" value="GEO12009P1"/>
    <property type="match status" value="1"/>
</dbReference>
<proteinExistence type="predicted"/>
<reference evidence="5 6" key="1">
    <citation type="submission" date="2018-06" db="EMBL/GenBank/DDBJ databases">
        <authorList>
            <consortium name="Pathogen Informatics"/>
            <person name="Doyle S."/>
        </authorList>
    </citation>
    <scope>NUCLEOTIDE SEQUENCE [LARGE SCALE GENOMIC DNA]</scope>
    <source>
        <strain evidence="5 6">NCTC13184</strain>
    </source>
</reference>